<reference evidence="10 11" key="1">
    <citation type="submission" date="2014-09" db="EMBL/GenBank/DDBJ databases">
        <title>Genome sequencing of Methyloceanibacter caenitepidi Gela4.</title>
        <authorList>
            <person name="Takeuchi M."/>
            <person name="Susumu S."/>
            <person name="Kamagata Y."/>
            <person name="Oshima K."/>
            <person name="Hattori M."/>
            <person name="Iwasaki W."/>
        </authorList>
    </citation>
    <scope>NUCLEOTIDE SEQUENCE [LARGE SCALE GENOMIC DNA]</scope>
    <source>
        <strain evidence="10 11">Gela4</strain>
    </source>
</reference>
<evidence type="ECO:0000256" key="8">
    <source>
        <dbReference type="SAM" id="MobiDB-lite"/>
    </source>
</evidence>
<evidence type="ECO:0000259" key="9">
    <source>
        <dbReference type="PROSITE" id="PS50126"/>
    </source>
</evidence>
<feature type="compositionally biased region" description="Basic residues" evidence="8">
    <location>
        <begin position="774"/>
        <end position="789"/>
    </location>
</feature>
<dbReference type="Pfam" id="PF17876">
    <property type="entry name" value="CSD2"/>
    <property type="match status" value="1"/>
</dbReference>
<protein>
    <recommendedName>
        <fullName evidence="7">Ribonuclease R</fullName>
        <shortName evidence="7">RNase R</shortName>
        <ecNumber evidence="7">3.1.13.1</ecNumber>
    </recommendedName>
</protein>
<dbReference type="HAMAP" id="MF_01895">
    <property type="entry name" value="RNase_R"/>
    <property type="match status" value="1"/>
</dbReference>
<evidence type="ECO:0000313" key="11">
    <source>
        <dbReference type="Proteomes" id="UP000031643"/>
    </source>
</evidence>
<keyword evidence="5 7" id="KW-0269">Exonuclease</keyword>
<dbReference type="EMBL" id="AP014648">
    <property type="protein sequence ID" value="BAQ17664.1"/>
    <property type="molecule type" value="Genomic_DNA"/>
</dbReference>
<keyword evidence="11" id="KW-1185">Reference proteome</keyword>
<dbReference type="PANTHER" id="PTHR23355">
    <property type="entry name" value="RIBONUCLEASE"/>
    <property type="match status" value="1"/>
</dbReference>
<dbReference type="NCBIfam" id="TIGR02063">
    <property type="entry name" value="RNase_R"/>
    <property type="match status" value="1"/>
</dbReference>
<dbReference type="EC" id="3.1.13.1" evidence="7"/>
<dbReference type="Pfam" id="PF00575">
    <property type="entry name" value="S1"/>
    <property type="match status" value="1"/>
</dbReference>
<evidence type="ECO:0000256" key="4">
    <source>
        <dbReference type="ARBA" id="ARBA00022801"/>
    </source>
</evidence>
<dbReference type="GO" id="GO:0008859">
    <property type="term" value="F:exoribonuclease II activity"/>
    <property type="evidence" value="ECO:0007669"/>
    <property type="project" value="UniProtKB-UniRule"/>
</dbReference>
<dbReference type="PANTHER" id="PTHR23355:SF9">
    <property type="entry name" value="DIS3-LIKE EXONUCLEASE 2"/>
    <property type="match status" value="1"/>
</dbReference>
<keyword evidence="4 7" id="KW-0378">Hydrolase</keyword>
<dbReference type="InterPro" id="IPR003029">
    <property type="entry name" value="S1_domain"/>
</dbReference>
<dbReference type="InterPro" id="IPR001900">
    <property type="entry name" value="RNase_II/R"/>
</dbReference>
<dbReference type="InterPro" id="IPR004476">
    <property type="entry name" value="RNase_II/RNase_R"/>
</dbReference>
<feature type="compositionally biased region" description="Basic residues" evidence="8">
    <location>
        <begin position="19"/>
        <end position="31"/>
    </location>
</feature>
<feature type="domain" description="S1 motif" evidence="9">
    <location>
        <begin position="670"/>
        <end position="751"/>
    </location>
</feature>
<proteinExistence type="inferred from homology"/>
<sequence length="789" mass="86285">MAPPKKTPSAKKTASAGRAKPKRPAKTKPASKSKAAPKGGLPSKKEIIEFLAGTTSKAGKREIARAFNIKGSDRIGLKALLREMADEGLIAGSRRRLLRPGVLPSVTVLEIVARDEDGEFIARPAAWDDESGPMPKILMVEGRGNLVQVPGIGDRVLARLTPQKPDADYPYHARTIKKLPRTTSRSLLGIFRSLSDGRGVIDPIDKKQLKEWTVPKGSTDEAEDGELVRFEIARSARYGVPTARVVARLGNPEAQQAISLIALHAHGIPDEFPPAAIAEADAAKEVELGSRLDLCDVPLLTIDPVDARDHDDAVFAEADTASDNEGGWIVIVAIADVAHYVTPGSALDKEARKRGNSVYFPDRVVPMLPERISNELCSLKEGVPRPCLAVRMVFDKNGRKKNHRFFRGLMRSAASLSYEQAQAAIDGRTDEATAPLLETVLRPLWGAYASLSKARDARGPLELDLPERKILLDDKGRVRGIATPPRLDAHRLIEEFMIQANVAAAEALETKRSPLVYRIHDAPSKEKLMALGEFLATIEMKLPKAGVLKPAQFNRILADTRKSPNAELVAEVVLRSQSQAEYSPRNLGHFGLNLRRYAHFTSPIRRYADLIVHRALIRAFGLGEGGLTDKEIDELEEVSGAISDTERRAMAAERDTVDRLIAAYLADRIGAQFTAKVSGLVRSGLFVRLTETGADGFVPASAIGHEYFYHDEVRQALVGEDTGLAYQLGDPVEVRLVEAIPTAGALRFDMLSEGRKIASSRGRQRSHSADRSKQRQRGKPRGGRPSKRR</sequence>
<dbReference type="InterPro" id="IPR011805">
    <property type="entry name" value="RNase_R"/>
</dbReference>
<evidence type="ECO:0000256" key="5">
    <source>
        <dbReference type="ARBA" id="ARBA00022839"/>
    </source>
</evidence>
<dbReference type="InterPro" id="IPR012340">
    <property type="entry name" value="NA-bd_OB-fold"/>
</dbReference>
<feature type="region of interest" description="Disordered" evidence="8">
    <location>
        <begin position="756"/>
        <end position="789"/>
    </location>
</feature>
<dbReference type="SMART" id="SM00316">
    <property type="entry name" value="S1"/>
    <property type="match status" value="1"/>
</dbReference>
<dbReference type="CDD" id="cd04471">
    <property type="entry name" value="S1_RNase_R"/>
    <property type="match status" value="1"/>
</dbReference>
<comment type="similarity">
    <text evidence="7">Belongs to the RNR ribonuclease family. RNase R subfamily.</text>
</comment>
<dbReference type="InterPro" id="IPR050180">
    <property type="entry name" value="RNR_Ribonuclease"/>
</dbReference>
<dbReference type="SMART" id="SM00955">
    <property type="entry name" value="RNB"/>
    <property type="match status" value="1"/>
</dbReference>
<organism evidence="10 11">
    <name type="scientific">Methyloceanibacter caenitepidi</name>
    <dbReference type="NCBI Taxonomy" id="1384459"/>
    <lineage>
        <taxon>Bacteria</taxon>
        <taxon>Pseudomonadati</taxon>
        <taxon>Pseudomonadota</taxon>
        <taxon>Alphaproteobacteria</taxon>
        <taxon>Hyphomicrobiales</taxon>
        <taxon>Hyphomicrobiaceae</taxon>
        <taxon>Methyloceanibacter</taxon>
    </lineage>
</organism>
<accession>A0A0A8K6N3</accession>
<dbReference type="OrthoDB" id="9764149at2"/>
<dbReference type="HOGENOM" id="CLU_002333_7_1_5"/>
<dbReference type="SUPFAM" id="SSF50249">
    <property type="entry name" value="Nucleic acid-binding proteins"/>
    <property type="match status" value="2"/>
</dbReference>
<keyword evidence="3 7" id="KW-0540">Nuclease</keyword>
<dbReference type="GO" id="GO:0006402">
    <property type="term" value="P:mRNA catabolic process"/>
    <property type="evidence" value="ECO:0007669"/>
    <property type="project" value="TreeGrafter"/>
</dbReference>
<keyword evidence="2 7" id="KW-0963">Cytoplasm</keyword>
<evidence type="ECO:0000313" key="10">
    <source>
        <dbReference type="EMBL" id="BAQ17664.1"/>
    </source>
</evidence>
<dbReference type="NCBIfam" id="TIGR00358">
    <property type="entry name" value="3_prime_RNase"/>
    <property type="match status" value="1"/>
</dbReference>
<feature type="region of interest" description="Disordered" evidence="8">
    <location>
        <begin position="1"/>
        <end position="41"/>
    </location>
</feature>
<keyword evidence="6 7" id="KW-0694">RNA-binding</keyword>
<dbReference type="KEGG" id="mcg:GL4_2222"/>
<dbReference type="GO" id="GO:0005829">
    <property type="term" value="C:cytosol"/>
    <property type="evidence" value="ECO:0007669"/>
    <property type="project" value="TreeGrafter"/>
</dbReference>
<dbReference type="Pfam" id="PF00773">
    <property type="entry name" value="RNB"/>
    <property type="match status" value="1"/>
</dbReference>
<evidence type="ECO:0000256" key="7">
    <source>
        <dbReference type="HAMAP-Rule" id="MF_01895"/>
    </source>
</evidence>
<name>A0A0A8K6N3_9HYPH</name>
<dbReference type="InterPro" id="IPR022966">
    <property type="entry name" value="RNase_II/R_CS"/>
</dbReference>
<dbReference type="AlphaFoldDB" id="A0A0A8K6N3"/>
<evidence type="ECO:0000256" key="2">
    <source>
        <dbReference type="ARBA" id="ARBA00022490"/>
    </source>
</evidence>
<dbReference type="STRING" id="1384459.GL4_2222"/>
<gene>
    <name evidence="7" type="primary">rnr</name>
    <name evidence="10" type="ORF">GL4_2222</name>
</gene>
<evidence type="ECO:0000256" key="3">
    <source>
        <dbReference type="ARBA" id="ARBA00022722"/>
    </source>
</evidence>
<dbReference type="Proteomes" id="UP000031643">
    <property type="component" value="Chromosome"/>
</dbReference>
<dbReference type="InterPro" id="IPR040476">
    <property type="entry name" value="CSD2"/>
</dbReference>
<dbReference type="Gene3D" id="2.40.50.140">
    <property type="entry name" value="Nucleic acid-binding proteins"/>
    <property type="match status" value="1"/>
</dbReference>
<dbReference type="RefSeq" id="WP_052464391.1">
    <property type="nucleotide sequence ID" value="NZ_AP014648.1"/>
</dbReference>
<evidence type="ECO:0000256" key="1">
    <source>
        <dbReference type="ARBA" id="ARBA00001849"/>
    </source>
</evidence>
<dbReference type="PROSITE" id="PS01175">
    <property type="entry name" value="RIBONUCLEASE_II"/>
    <property type="match status" value="1"/>
</dbReference>
<dbReference type="PROSITE" id="PS50126">
    <property type="entry name" value="S1"/>
    <property type="match status" value="1"/>
</dbReference>
<comment type="function">
    <text evidence="7">3'-5' exoribonuclease that releases 5'-nucleoside monophosphates and is involved in maturation of structured RNAs.</text>
</comment>
<evidence type="ECO:0000256" key="6">
    <source>
        <dbReference type="ARBA" id="ARBA00022884"/>
    </source>
</evidence>
<comment type="catalytic activity">
    <reaction evidence="1 7">
        <text>Exonucleolytic cleavage in the 3'- to 5'-direction to yield nucleoside 5'-phosphates.</text>
        <dbReference type="EC" id="3.1.13.1"/>
    </reaction>
</comment>
<comment type="subcellular location">
    <subcellularLocation>
        <location evidence="7">Cytoplasm</location>
    </subcellularLocation>
</comment>
<dbReference type="GO" id="GO:0003723">
    <property type="term" value="F:RNA binding"/>
    <property type="evidence" value="ECO:0007669"/>
    <property type="project" value="UniProtKB-UniRule"/>
</dbReference>